<sequence length="144" mass="16515">MEDNYNLQNFGENDVLSFGTPMFKVGKLKEEVKKLLHEPTLGEQLSNSLSSQNLRIDVGGESRGRYYYKFYNKWFGDGISCELLKIGAKDWQKGKVKINLQVSLEFCPDEPETEDIPAINEPEISPPESPLDDLRQMINQENQQ</sequence>
<dbReference type="EMBL" id="CP003630">
    <property type="protein sequence ID" value="AFZ16454.1"/>
    <property type="molecule type" value="Genomic_DNA"/>
</dbReference>
<evidence type="ECO:0000313" key="3">
    <source>
        <dbReference type="Proteomes" id="UP000010471"/>
    </source>
</evidence>
<reference evidence="2 3" key="1">
    <citation type="submission" date="2012-06" db="EMBL/GenBank/DDBJ databases">
        <title>Finished chromosome of genome of Microcoleus sp. PCC 7113.</title>
        <authorList>
            <consortium name="US DOE Joint Genome Institute"/>
            <person name="Gugger M."/>
            <person name="Coursin T."/>
            <person name="Rippka R."/>
            <person name="Tandeau De Marsac N."/>
            <person name="Huntemann M."/>
            <person name="Wei C.-L."/>
            <person name="Han J."/>
            <person name="Detter J.C."/>
            <person name="Han C."/>
            <person name="Tapia R."/>
            <person name="Chen A."/>
            <person name="Kyrpides N."/>
            <person name="Mavromatis K."/>
            <person name="Markowitz V."/>
            <person name="Szeto E."/>
            <person name="Ivanova N."/>
            <person name="Pagani I."/>
            <person name="Pati A."/>
            <person name="Goodwin L."/>
            <person name="Nordberg H.P."/>
            <person name="Cantor M.N."/>
            <person name="Hua S.X."/>
            <person name="Woyke T."/>
            <person name="Kerfeld C.A."/>
        </authorList>
    </citation>
    <scope>NUCLEOTIDE SEQUENCE [LARGE SCALE GENOMIC DNA]</scope>
    <source>
        <strain evidence="2 3">PCC 7113</strain>
    </source>
</reference>
<evidence type="ECO:0000256" key="1">
    <source>
        <dbReference type="SAM" id="MobiDB-lite"/>
    </source>
</evidence>
<dbReference type="Pfam" id="PF08872">
    <property type="entry name" value="KGK"/>
    <property type="match status" value="1"/>
</dbReference>
<dbReference type="InterPro" id="IPR014971">
    <property type="entry name" value="KGK"/>
</dbReference>
<proteinExistence type="predicted"/>
<protein>
    <submittedName>
        <fullName evidence="2">KGK domain protein</fullName>
    </submittedName>
</protein>
<dbReference type="OrthoDB" id="454733at2"/>
<keyword evidence="3" id="KW-1185">Reference proteome</keyword>
<dbReference type="Proteomes" id="UP000010471">
    <property type="component" value="Chromosome"/>
</dbReference>
<dbReference type="HOGENOM" id="CLU_136180_0_0_3"/>
<accession>K9W9K5</accession>
<dbReference type="AlphaFoldDB" id="K9W9K5"/>
<dbReference type="STRING" id="1173027.Mic7113_0536"/>
<dbReference type="eggNOG" id="ENOG50332KQ">
    <property type="taxonomic scope" value="Bacteria"/>
</dbReference>
<evidence type="ECO:0000313" key="2">
    <source>
        <dbReference type="EMBL" id="AFZ16454.1"/>
    </source>
</evidence>
<feature type="region of interest" description="Disordered" evidence="1">
    <location>
        <begin position="109"/>
        <end position="144"/>
    </location>
</feature>
<gene>
    <name evidence="2" type="ORF">Mic7113_0536</name>
</gene>
<name>K9W9K5_9CYAN</name>
<organism evidence="2 3">
    <name type="scientific">Allocoleopsis franciscana PCC 7113</name>
    <dbReference type="NCBI Taxonomy" id="1173027"/>
    <lineage>
        <taxon>Bacteria</taxon>
        <taxon>Bacillati</taxon>
        <taxon>Cyanobacteriota</taxon>
        <taxon>Cyanophyceae</taxon>
        <taxon>Coleofasciculales</taxon>
        <taxon>Coleofasciculaceae</taxon>
        <taxon>Allocoleopsis</taxon>
        <taxon>Allocoleopsis franciscana</taxon>
    </lineage>
</organism>
<dbReference type="KEGG" id="mic:Mic7113_0536"/>